<evidence type="ECO:0008006" key="2">
    <source>
        <dbReference type="Google" id="ProtNLM"/>
    </source>
</evidence>
<dbReference type="Pfam" id="PF06347">
    <property type="entry name" value="SH3_4"/>
    <property type="match status" value="2"/>
</dbReference>
<evidence type="ECO:0000313" key="1">
    <source>
        <dbReference type="EMBL" id="SVA66751.1"/>
    </source>
</evidence>
<reference evidence="1" key="1">
    <citation type="submission" date="2018-05" db="EMBL/GenBank/DDBJ databases">
        <authorList>
            <person name="Lanie J.A."/>
            <person name="Ng W.-L."/>
            <person name="Kazmierczak K.M."/>
            <person name="Andrzejewski T.M."/>
            <person name="Davidsen T.M."/>
            <person name="Wayne K.J."/>
            <person name="Tettelin H."/>
            <person name="Glass J.I."/>
            <person name="Rusch D."/>
            <person name="Podicherti R."/>
            <person name="Tsui H.-C.T."/>
            <person name="Winkler M.E."/>
        </authorList>
    </citation>
    <scope>NUCLEOTIDE SEQUENCE</scope>
</reference>
<dbReference type="Gene3D" id="2.30.30.40">
    <property type="entry name" value="SH3 Domains"/>
    <property type="match status" value="1"/>
</dbReference>
<dbReference type="EMBL" id="UINC01015939">
    <property type="protein sequence ID" value="SVA66751.1"/>
    <property type="molecule type" value="Genomic_DNA"/>
</dbReference>
<name>A0A381XQR7_9ZZZZ</name>
<dbReference type="AlphaFoldDB" id="A0A381XQR7"/>
<accession>A0A381XQR7</accession>
<organism evidence="1">
    <name type="scientific">marine metagenome</name>
    <dbReference type="NCBI Taxonomy" id="408172"/>
    <lineage>
        <taxon>unclassified sequences</taxon>
        <taxon>metagenomes</taxon>
        <taxon>ecological metagenomes</taxon>
    </lineage>
</organism>
<proteinExistence type="predicted"/>
<sequence length="122" mass="14433">MLKNNKVNVRYGPNLNSPIKYIYNKKNLPIKVIDKKENFRRIIDIKNNSGWIHTSQLRKNKSFILLENQILFSKPTKYSKPIVKISSGRLLLVKKCKLKWCRVKTENYTGWLEIKNVWGSIN</sequence>
<gene>
    <name evidence="1" type="ORF">METZ01_LOCUS119605</name>
</gene>
<dbReference type="InterPro" id="IPR010466">
    <property type="entry name" value="DUF1058"/>
</dbReference>
<protein>
    <recommendedName>
        <fullName evidence="2">SH3b domain-containing protein</fullName>
    </recommendedName>
</protein>